<dbReference type="RefSeq" id="WP_347165934.1">
    <property type="nucleotide sequence ID" value="NZ_JBDNCH010000002.1"/>
</dbReference>
<organism evidence="2 3">
    <name type="scientific">Ponticoccus litoralis</name>
    <dbReference type="NCBI Taxonomy" id="422297"/>
    <lineage>
        <taxon>Bacteria</taxon>
        <taxon>Pseudomonadati</taxon>
        <taxon>Pseudomonadota</taxon>
        <taxon>Alphaproteobacteria</taxon>
        <taxon>Rhodobacterales</taxon>
        <taxon>Roseobacteraceae</taxon>
        <taxon>Ponticoccus</taxon>
    </lineage>
</organism>
<evidence type="ECO:0000313" key="2">
    <source>
        <dbReference type="EMBL" id="MEN9060790.1"/>
    </source>
</evidence>
<dbReference type="EMBL" id="JBDNCH010000002">
    <property type="protein sequence ID" value="MEN9060790.1"/>
    <property type="molecule type" value="Genomic_DNA"/>
</dbReference>
<dbReference type="Proteomes" id="UP001428774">
    <property type="component" value="Unassembled WGS sequence"/>
</dbReference>
<name>A0AAW9SKN2_9RHOB</name>
<comment type="caution">
    <text evidence="2">The sequence shown here is derived from an EMBL/GenBank/DDBJ whole genome shotgun (WGS) entry which is preliminary data.</text>
</comment>
<gene>
    <name evidence="2" type="ORF">ABFB10_06800</name>
</gene>
<sequence length="203" mass="22076">MIRIAAILSLALGLAACTDATKDLAGPTEPLGTFKLGHAEVVAPAPQQLLVSRSATPEEWVATVDSAFEERFRRFEGDKFYHLGIKVEAYSLPPPVVPGKSALQLLVTVWDDEAARNAPEGQASARAKMNAEPYVVNVIQVFESRLQLTREEQMQRLAETGALEVERRLREQQATEGWFGGLPEPAPEPSMSAKAVPEAVVAE</sequence>
<feature type="region of interest" description="Disordered" evidence="1">
    <location>
        <begin position="178"/>
        <end position="203"/>
    </location>
</feature>
<reference evidence="2 3" key="1">
    <citation type="submission" date="2024-05" db="EMBL/GenBank/DDBJ databases">
        <title>Genome sequence of Ponticoccus litoralis KCCM 90028.</title>
        <authorList>
            <person name="Kim J.M."/>
            <person name="Lee J.K."/>
            <person name="Choi B.J."/>
            <person name="Bayburt H."/>
            <person name="Baek J.H."/>
            <person name="Jeon C.O."/>
        </authorList>
    </citation>
    <scope>NUCLEOTIDE SEQUENCE [LARGE SCALE GENOMIC DNA]</scope>
    <source>
        <strain evidence="2 3">KCCM 90028</strain>
    </source>
</reference>
<keyword evidence="3" id="KW-1185">Reference proteome</keyword>
<accession>A0AAW9SKN2</accession>
<dbReference type="PROSITE" id="PS51257">
    <property type="entry name" value="PROKAR_LIPOPROTEIN"/>
    <property type="match status" value="1"/>
</dbReference>
<protein>
    <recommendedName>
        <fullName evidence="4">Lipoprotein</fullName>
    </recommendedName>
</protein>
<evidence type="ECO:0008006" key="4">
    <source>
        <dbReference type="Google" id="ProtNLM"/>
    </source>
</evidence>
<dbReference type="AlphaFoldDB" id="A0AAW9SKN2"/>
<proteinExistence type="predicted"/>
<evidence type="ECO:0000256" key="1">
    <source>
        <dbReference type="SAM" id="MobiDB-lite"/>
    </source>
</evidence>
<evidence type="ECO:0000313" key="3">
    <source>
        <dbReference type="Proteomes" id="UP001428774"/>
    </source>
</evidence>